<feature type="compositionally biased region" description="Basic and acidic residues" evidence="1">
    <location>
        <begin position="78"/>
        <end position="91"/>
    </location>
</feature>
<keyword evidence="3" id="KW-1185">Reference proteome</keyword>
<organism evidence="2 3">
    <name type="scientific">Pipistrellus kuhlii</name>
    <name type="common">Kuhl's pipistrelle</name>
    <dbReference type="NCBI Taxonomy" id="59472"/>
    <lineage>
        <taxon>Eukaryota</taxon>
        <taxon>Metazoa</taxon>
        <taxon>Chordata</taxon>
        <taxon>Craniata</taxon>
        <taxon>Vertebrata</taxon>
        <taxon>Euteleostomi</taxon>
        <taxon>Mammalia</taxon>
        <taxon>Eutheria</taxon>
        <taxon>Laurasiatheria</taxon>
        <taxon>Chiroptera</taxon>
        <taxon>Yangochiroptera</taxon>
        <taxon>Vespertilionidae</taxon>
        <taxon>Pipistrellus</taxon>
    </lineage>
</organism>
<sequence>MEKARGQSARIPMETATSLARGTLARVGDGEAKPELGGSFQEGAASCLWQQLLQGGLGSDLQHLRQKGAGRRSRLQQGHREEAGSPREHGRASQGCRPAAGPRTVGSWRPESRWAGLGHPGPGRLAQPQPERLAAGGGGGGQQAGAKMDGH</sequence>
<evidence type="ECO:0000313" key="2">
    <source>
        <dbReference type="EMBL" id="KAF6280170.1"/>
    </source>
</evidence>
<feature type="region of interest" description="Disordered" evidence="1">
    <location>
        <begin position="60"/>
        <end position="151"/>
    </location>
</feature>
<proteinExistence type="predicted"/>
<gene>
    <name evidence="2" type="ORF">mPipKuh1_010234</name>
</gene>
<comment type="caution">
    <text evidence="2">The sequence shown here is derived from an EMBL/GenBank/DDBJ whole genome shotgun (WGS) entry which is preliminary data.</text>
</comment>
<protein>
    <submittedName>
        <fullName evidence="2">Uncharacterized protein</fullName>
    </submittedName>
</protein>
<dbReference type="EMBL" id="JACAGB010000058">
    <property type="protein sequence ID" value="KAF6280170.1"/>
    <property type="molecule type" value="Genomic_DNA"/>
</dbReference>
<reference evidence="2 3" key="1">
    <citation type="journal article" date="2020" name="Nature">
        <title>Six reference-quality genomes reveal evolution of bat adaptations.</title>
        <authorList>
            <person name="Jebb D."/>
            <person name="Huang Z."/>
            <person name="Pippel M."/>
            <person name="Hughes G.M."/>
            <person name="Lavrichenko K."/>
            <person name="Devanna P."/>
            <person name="Winkler S."/>
            <person name="Jermiin L.S."/>
            <person name="Skirmuntt E.C."/>
            <person name="Katzourakis A."/>
            <person name="Burkitt-Gray L."/>
            <person name="Ray D.A."/>
            <person name="Sullivan K.A.M."/>
            <person name="Roscito J.G."/>
            <person name="Kirilenko B.M."/>
            <person name="Davalos L.M."/>
            <person name="Corthals A.P."/>
            <person name="Power M.L."/>
            <person name="Jones G."/>
            <person name="Ransome R.D."/>
            <person name="Dechmann D.K.N."/>
            <person name="Locatelli A.G."/>
            <person name="Puechmaille S.J."/>
            <person name="Fedrigo O."/>
            <person name="Jarvis E.D."/>
            <person name="Hiller M."/>
            <person name="Vernes S.C."/>
            <person name="Myers E.W."/>
            <person name="Teeling E.C."/>
        </authorList>
    </citation>
    <scope>NUCLEOTIDE SEQUENCE [LARGE SCALE GENOMIC DNA]</scope>
    <source>
        <strain evidence="2">MPipKuh1</strain>
        <tissue evidence="2">Flight muscle</tissue>
    </source>
</reference>
<feature type="region of interest" description="Disordered" evidence="1">
    <location>
        <begin position="1"/>
        <end position="39"/>
    </location>
</feature>
<name>A0A7J7RVK2_PIPKU</name>
<evidence type="ECO:0000313" key="3">
    <source>
        <dbReference type="Proteomes" id="UP000558488"/>
    </source>
</evidence>
<dbReference type="Proteomes" id="UP000558488">
    <property type="component" value="Unassembled WGS sequence"/>
</dbReference>
<dbReference type="AlphaFoldDB" id="A0A7J7RVK2"/>
<feature type="compositionally biased region" description="Basic residues" evidence="1">
    <location>
        <begin position="64"/>
        <end position="74"/>
    </location>
</feature>
<evidence type="ECO:0000256" key="1">
    <source>
        <dbReference type="SAM" id="MobiDB-lite"/>
    </source>
</evidence>
<accession>A0A7J7RVK2</accession>